<comment type="similarity">
    <text evidence="2 8">Belongs to the major facilitator superfamily. Bcr/CmlA family.</text>
</comment>
<keyword evidence="4" id="KW-1003">Cell membrane</keyword>
<comment type="subcellular location">
    <subcellularLocation>
        <location evidence="8">Cell inner membrane</location>
        <topology evidence="8">Multi-pass membrane protein</topology>
    </subcellularLocation>
    <subcellularLocation>
        <location evidence="1">Cell membrane</location>
        <topology evidence="1">Multi-pass membrane protein</topology>
    </subcellularLocation>
</comment>
<feature type="transmembrane region" description="Helical" evidence="8">
    <location>
        <begin position="104"/>
        <end position="125"/>
    </location>
</feature>
<dbReference type="GO" id="GO:1990961">
    <property type="term" value="P:xenobiotic detoxification by transmembrane export across the plasma membrane"/>
    <property type="evidence" value="ECO:0007669"/>
    <property type="project" value="InterPro"/>
</dbReference>
<dbReference type="Pfam" id="PF07690">
    <property type="entry name" value="MFS_1"/>
    <property type="match status" value="1"/>
</dbReference>
<evidence type="ECO:0000259" key="9">
    <source>
        <dbReference type="PROSITE" id="PS50850"/>
    </source>
</evidence>
<dbReference type="PANTHER" id="PTHR23502">
    <property type="entry name" value="MAJOR FACILITATOR SUPERFAMILY"/>
    <property type="match status" value="1"/>
</dbReference>
<dbReference type="eggNOG" id="COG0477">
    <property type="taxonomic scope" value="Bacteria"/>
</dbReference>
<evidence type="ECO:0000256" key="4">
    <source>
        <dbReference type="ARBA" id="ARBA00022475"/>
    </source>
</evidence>
<keyword evidence="3 8" id="KW-0813">Transport</keyword>
<evidence type="ECO:0000256" key="2">
    <source>
        <dbReference type="ARBA" id="ARBA00006236"/>
    </source>
</evidence>
<dbReference type="GO" id="GO:0042910">
    <property type="term" value="F:xenobiotic transmembrane transporter activity"/>
    <property type="evidence" value="ECO:0007669"/>
    <property type="project" value="InterPro"/>
</dbReference>
<dbReference type="EMBL" id="BBJU01000017">
    <property type="protein sequence ID" value="GAK71453.1"/>
    <property type="molecule type" value="Genomic_DNA"/>
</dbReference>
<evidence type="ECO:0000313" key="11">
    <source>
        <dbReference type="Proteomes" id="UP000028701"/>
    </source>
</evidence>
<dbReference type="SUPFAM" id="SSF103473">
    <property type="entry name" value="MFS general substrate transporter"/>
    <property type="match status" value="1"/>
</dbReference>
<feature type="transmembrane region" description="Helical" evidence="8">
    <location>
        <begin position="373"/>
        <end position="394"/>
    </location>
</feature>
<dbReference type="NCBIfam" id="TIGR00710">
    <property type="entry name" value="efflux_Bcr_CflA"/>
    <property type="match status" value="1"/>
</dbReference>
<dbReference type="InterPro" id="IPR001958">
    <property type="entry name" value="Tet-R_TetA/multi-R_MdtG-like"/>
</dbReference>
<evidence type="ECO:0000256" key="1">
    <source>
        <dbReference type="ARBA" id="ARBA00004651"/>
    </source>
</evidence>
<sequence length="399" mass="41423">MSSLTTPMTVRRTAILGAMLTSLGPVSMAIYTPAMPELVRAFSTTESAIKMSLTLYFGGFAIAQLVSGAMSDAFGRRKATILFLLIYLAGGALAAFAPSVEVLLAARLIQGIGASVGVTVARAVVRDQFSGHQAIGILNLIGIMLAVGPAAGPTIGGLSLLAFGWQSVFVLMLAFGLISITAIVFCLRETTVPDRSRLRPSRLLSAYGELLASPRFLLSALVLGGTVGALYAQSTMLPFVLINDVGLSPTAFGVGMLMQSGAYFLGSIALRFIARRIGDRRSAVMGMCLSATGGVLIFLSVHFIPPSFLSIMGPVAVATFGLALLTPHVITMGMAPFPHIAGSASAMMGFIQMSAGFSAGVIAALLGSPLTSFGTIIPLMELSAVASYVVFAVLSRRQT</sequence>
<feature type="transmembrane region" description="Helical" evidence="8">
    <location>
        <begin position="137"/>
        <end position="162"/>
    </location>
</feature>
<feature type="transmembrane region" description="Helical" evidence="8">
    <location>
        <begin position="81"/>
        <end position="98"/>
    </location>
</feature>
<reference evidence="10 11" key="1">
    <citation type="submission" date="2014-08" db="EMBL/GenBank/DDBJ databases">
        <title>Whole genome shotgun sequence of Rhizobium rubi NBRC 13261.</title>
        <authorList>
            <person name="Katano-Makiyama Y."/>
            <person name="Hosoyama A."/>
            <person name="Hashimoto M."/>
            <person name="Hosoyama Y."/>
            <person name="Noguchi M."/>
            <person name="Tsuchikane K."/>
            <person name="Uohara A."/>
            <person name="Ohji S."/>
            <person name="Ichikawa N."/>
            <person name="Kimura A."/>
            <person name="Yamazoe A."/>
            <person name="Fujita N."/>
        </authorList>
    </citation>
    <scope>NUCLEOTIDE SEQUENCE [LARGE SCALE GENOMIC DNA]</scope>
    <source>
        <strain evidence="10 11">NBRC 13261</strain>
    </source>
</reference>
<feature type="transmembrane region" description="Helical" evidence="8">
    <location>
        <begin position="251"/>
        <end position="272"/>
    </location>
</feature>
<dbReference type="Proteomes" id="UP000028701">
    <property type="component" value="Unassembled WGS sequence"/>
</dbReference>
<evidence type="ECO:0000256" key="3">
    <source>
        <dbReference type="ARBA" id="ARBA00022448"/>
    </source>
</evidence>
<feature type="transmembrane region" description="Helical" evidence="8">
    <location>
        <begin position="53"/>
        <end position="74"/>
    </location>
</feature>
<proteinExistence type="inferred from homology"/>
<dbReference type="GO" id="GO:0005886">
    <property type="term" value="C:plasma membrane"/>
    <property type="evidence" value="ECO:0007669"/>
    <property type="project" value="UniProtKB-SubCell"/>
</dbReference>
<gene>
    <name evidence="10" type="ORF">RRU01S_17_00530</name>
</gene>
<dbReference type="PRINTS" id="PR01035">
    <property type="entry name" value="TCRTETA"/>
</dbReference>
<dbReference type="InterPro" id="IPR036259">
    <property type="entry name" value="MFS_trans_sf"/>
</dbReference>
<accession>A0A081CXQ7</accession>
<feature type="domain" description="Major facilitator superfamily (MFS) profile" evidence="9">
    <location>
        <begin position="10"/>
        <end position="398"/>
    </location>
</feature>
<feature type="transmembrane region" description="Helical" evidence="8">
    <location>
        <begin position="207"/>
        <end position="231"/>
    </location>
</feature>
<feature type="transmembrane region" description="Helical" evidence="8">
    <location>
        <begin position="347"/>
        <end position="367"/>
    </location>
</feature>
<dbReference type="AlphaFoldDB" id="A0A081CXQ7"/>
<dbReference type="PANTHER" id="PTHR23502:SF132">
    <property type="entry name" value="POLYAMINE TRANSPORTER 2-RELATED"/>
    <property type="match status" value="1"/>
</dbReference>
<dbReference type="Gene3D" id="1.20.1720.10">
    <property type="entry name" value="Multidrug resistance protein D"/>
    <property type="match status" value="1"/>
</dbReference>
<feature type="transmembrane region" description="Helical" evidence="8">
    <location>
        <begin position="284"/>
        <end position="305"/>
    </location>
</feature>
<dbReference type="PROSITE" id="PS50850">
    <property type="entry name" value="MFS"/>
    <property type="match status" value="1"/>
</dbReference>
<evidence type="ECO:0000256" key="5">
    <source>
        <dbReference type="ARBA" id="ARBA00022692"/>
    </source>
</evidence>
<dbReference type="InterPro" id="IPR004812">
    <property type="entry name" value="Efflux_drug-R_Bcr/CmlA"/>
</dbReference>
<evidence type="ECO:0000256" key="7">
    <source>
        <dbReference type="ARBA" id="ARBA00023136"/>
    </source>
</evidence>
<keyword evidence="8" id="KW-0997">Cell inner membrane</keyword>
<organism evidence="10 11">
    <name type="scientific">Agrobacterium rubi TR3 = NBRC 13261</name>
    <dbReference type="NCBI Taxonomy" id="1368415"/>
    <lineage>
        <taxon>Bacteria</taxon>
        <taxon>Pseudomonadati</taxon>
        <taxon>Pseudomonadota</taxon>
        <taxon>Alphaproteobacteria</taxon>
        <taxon>Hyphomicrobiales</taxon>
        <taxon>Rhizobiaceae</taxon>
        <taxon>Rhizobium/Agrobacterium group</taxon>
        <taxon>Agrobacterium</taxon>
    </lineage>
</organism>
<keyword evidence="6 8" id="KW-1133">Transmembrane helix</keyword>
<feature type="transmembrane region" description="Helical" evidence="8">
    <location>
        <begin position="311"/>
        <end position="335"/>
    </location>
</feature>
<evidence type="ECO:0000256" key="8">
    <source>
        <dbReference type="RuleBase" id="RU365088"/>
    </source>
</evidence>
<feature type="transmembrane region" description="Helical" evidence="8">
    <location>
        <begin position="168"/>
        <end position="187"/>
    </location>
</feature>
<comment type="caution">
    <text evidence="10">The sequence shown here is derived from an EMBL/GenBank/DDBJ whole genome shotgun (WGS) entry which is preliminary data.</text>
</comment>
<keyword evidence="5 8" id="KW-0812">Transmembrane</keyword>
<evidence type="ECO:0000313" key="10">
    <source>
        <dbReference type="EMBL" id="GAK71453.1"/>
    </source>
</evidence>
<comment type="caution">
    <text evidence="8">Lacks conserved residue(s) required for the propagation of feature annotation.</text>
</comment>
<evidence type="ECO:0000256" key="6">
    <source>
        <dbReference type="ARBA" id="ARBA00022989"/>
    </source>
</evidence>
<name>A0A081CXQ7_9HYPH</name>
<dbReference type="InterPro" id="IPR011701">
    <property type="entry name" value="MFS"/>
</dbReference>
<keyword evidence="7 8" id="KW-0472">Membrane</keyword>
<dbReference type="InterPro" id="IPR020846">
    <property type="entry name" value="MFS_dom"/>
</dbReference>
<dbReference type="CDD" id="cd17320">
    <property type="entry name" value="MFS_MdfA_MDR_like"/>
    <property type="match status" value="1"/>
</dbReference>
<protein>
    <recommendedName>
        <fullName evidence="8">Bcr/CflA family efflux transporter</fullName>
    </recommendedName>
</protein>